<dbReference type="Proteomes" id="UP001189624">
    <property type="component" value="Chromosome 5"/>
</dbReference>
<reference evidence="1" key="1">
    <citation type="submission" date="2023-10" db="EMBL/GenBank/DDBJ databases">
        <authorList>
            <person name="Domelevo Entfellner J.-B."/>
        </authorList>
    </citation>
    <scope>NUCLEOTIDE SEQUENCE</scope>
</reference>
<protein>
    <submittedName>
        <fullName evidence="1">Uncharacterized protein</fullName>
    </submittedName>
</protein>
<keyword evidence="2" id="KW-1185">Reference proteome</keyword>
<evidence type="ECO:0000313" key="2">
    <source>
        <dbReference type="Proteomes" id="UP001189624"/>
    </source>
</evidence>
<dbReference type="AlphaFoldDB" id="A0AA86VMD7"/>
<proteinExistence type="predicted"/>
<accession>A0AA86VMD7</accession>
<dbReference type="EMBL" id="OY731402">
    <property type="protein sequence ID" value="CAJ1958323.1"/>
    <property type="molecule type" value="Genomic_DNA"/>
</dbReference>
<sequence length="108" mass="12685">MRTESQKMQIFVYTKGPKVDSPGCQMMKWIIFHLCIALFLQEGFFKKISQNYIEDMGCLIERKEVEEVEEKKKEKKCKESVNDIDTHHKSTLHAQITRPSHQISNLVV</sequence>
<name>A0AA86VMD7_9FABA</name>
<dbReference type="Gramene" id="rna-AYBTSS11_LOCUS17671">
    <property type="protein sequence ID" value="CAJ1958323.1"/>
    <property type="gene ID" value="gene-AYBTSS11_LOCUS17671"/>
</dbReference>
<evidence type="ECO:0000313" key="1">
    <source>
        <dbReference type="EMBL" id="CAJ1958323.1"/>
    </source>
</evidence>
<gene>
    <name evidence="1" type="ORF">AYBTSS11_LOCUS17671</name>
</gene>
<organism evidence="1 2">
    <name type="scientific">Sphenostylis stenocarpa</name>
    <dbReference type="NCBI Taxonomy" id="92480"/>
    <lineage>
        <taxon>Eukaryota</taxon>
        <taxon>Viridiplantae</taxon>
        <taxon>Streptophyta</taxon>
        <taxon>Embryophyta</taxon>
        <taxon>Tracheophyta</taxon>
        <taxon>Spermatophyta</taxon>
        <taxon>Magnoliopsida</taxon>
        <taxon>eudicotyledons</taxon>
        <taxon>Gunneridae</taxon>
        <taxon>Pentapetalae</taxon>
        <taxon>rosids</taxon>
        <taxon>fabids</taxon>
        <taxon>Fabales</taxon>
        <taxon>Fabaceae</taxon>
        <taxon>Papilionoideae</taxon>
        <taxon>50 kb inversion clade</taxon>
        <taxon>NPAAA clade</taxon>
        <taxon>indigoferoid/millettioid clade</taxon>
        <taxon>Phaseoleae</taxon>
        <taxon>Sphenostylis</taxon>
    </lineage>
</organism>